<organism evidence="1 2">
    <name type="scientific">Catellatospora citrea</name>
    <dbReference type="NCBI Taxonomy" id="53366"/>
    <lineage>
        <taxon>Bacteria</taxon>
        <taxon>Bacillati</taxon>
        <taxon>Actinomycetota</taxon>
        <taxon>Actinomycetes</taxon>
        <taxon>Micromonosporales</taxon>
        <taxon>Micromonosporaceae</taxon>
        <taxon>Catellatospora</taxon>
    </lineage>
</organism>
<accession>A0A8J3KNA5</accession>
<reference evidence="1 2" key="1">
    <citation type="submission" date="2021-01" db="EMBL/GenBank/DDBJ databases">
        <title>Whole genome shotgun sequence of Catellatospora citrea NBRC 14495.</title>
        <authorList>
            <person name="Komaki H."/>
            <person name="Tamura T."/>
        </authorList>
    </citation>
    <scope>NUCLEOTIDE SEQUENCE [LARGE SCALE GENOMIC DNA]</scope>
    <source>
        <strain evidence="1 2">NBRC 14495</strain>
    </source>
</reference>
<evidence type="ECO:0000313" key="2">
    <source>
        <dbReference type="Proteomes" id="UP000659904"/>
    </source>
</evidence>
<gene>
    <name evidence="1" type="ORF">Cci01nite_83460</name>
</gene>
<name>A0A8J3KNA5_9ACTN</name>
<proteinExistence type="predicted"/>
<dbReference type="EMBL" id="BONH01000082">
    <property type="protein sequence ID" value="GIG03253.1"/>
    <property type="molecule type" value="Genomic_DNA"/>
</dbReference>
<dbReference type="Proteomes" id="UP000659904">
    <property type="component" value="Unassembled WGS sequence"/>
</dbReference>
<protein>
    <submittedName>
        <fullName evidence="1">Uncharacterized protein</fullName>
    </submittedName>
</protein>
<keyword evidence="2" id="KW-1185">Reference proteome</keyword>
<evidence type="ECO:0000313" key="1">
    <source>
        <dbReference type="EMBL" id="GIG03253.1"/>
    </source>
</evidence>
<dbReference type="AlphaFoldDB" id="A0A8J3KNA5"/>
<comment type="caution">
    <text evidence="1">The sequence shown here is derived from an EMBL/GenBank/DDBJ whole genome shotgun (WGS) entry which is preliminary data.</text>
</comment>
<sequence length="173" mass="18843">MSEPMTVQVEVWPVAADEHGIWLLSGQDAWRPATPVPGDSEPHAEVELALTTRGVCLEALRVVHSTSWRTDGPGVMLTYMALVTTRGLVRDGWPEALPLSARVADAVGKPPTNAAVEAPAPRYIDVLMHGLRHLRFLVEHDATASAAMGESWHRHLAEFEPALAGMYSEAHQN</sequence>